<evidence type="ECO:0000256" key="6">
    <source>
        <dbReference type="ARBA" id="ARBA00049117"/>
    </source>
</evidence>
<dbReference type="GeneID" id="57474386"/>
<dbReference type="GO" id="GO:0000166">
    <property type="term" value="F:nucleotide binding"/>
    <property type="evidence" value="ECO:0007669"/>
    <property type="project" value="UniProtKB-KW"/>
</dbReference>
<dbReference type="InterPro" id="IPR011629">
    <property type="entry name" value="CobW-like_C"/>
</dbReference>
<evidence type="ECO:0000256" key="4">
    <source>
        <dbReference type="ARBA" id="ARBA00034320"/>
    </source>
</evidence>
<dbReference type="GO" id="GO:0016787">
    <property type="term" value="F:hydrolase activity"/>
    <property type="evidence" value="ECO:0007669"/>
    <property type="project" value="UniProtKB-KW"/>
</dbReference>
<keyword evidence="2" id="KW-0378">Hydrolase</keyword>
<dbReference type="SUPFAM" id="SSF52540">
    <property type="entry name" value="P-loop containing nucleoside triphosphate hydrolases"/>
    <property type="match status" value="1"/>
</dbReference>
<reference evidence="9" key="1">
    <citation type="journal article" date="2014" name="Genome Announc.">
        <title>Full-genome sequence of the plant growth-promoting bacterium Pseudomonas protegens CHA0.</title>
        <authorList>
            <person name="Jousset A."/>
            <person name="Schuldes J."/>
            <person name="Keel C."/>
            <person name="Maurhofer M."/>
            <person name="Daniel R."/>
            <person name="Scheu S."/>
            <person name="Thuermer A."/>
        </authorList>
    </citation>
    <scope>NUCLEOTIDE SEQUENCE [LARGE SCALE GENOMIC DNA]</scope>
    <source>
        <strain evidence="9">DSM 19095 / LMG 27888 / CFBP 6595 / CHA0</strain>
    </source>
</reference>
<evidence type="ECO:0000256" key="5">
    <source>
        <dbReference type="ARBA" id="ARBA00045658"/>
    </source>
</evidence>
<dbReference type="eggNOG" id="COG0523">
    <property type="taxonomic scope" value="Bacteria"/>
</dbReference>
<sequence>MSMPLNVITGFLGSGKTTLLNRLLQDQSLGDTALLINEFGDIGIDHLLVQEVAPDTVLLPSGCVCCSVRGELKEALLALLARRSRGEVPAFRRVLLETTGLADPAPILATVNNDPQLRGRVHIGLLVTLVDASHAALQERLHPEWLAQVAAADRLLLSKTDCVDEATQAALREHLQRLNPGAPLLLTQAIQSGDQLLLGEGLRGATAEREVARWQLQGPLKAAAPQHGAAQVCSLEFEQALDWVGFGVWLSMLLRCHGERILRVKGLLNINANQAPIVIHGVQHCLHAPVHLPRWPSADHRSRLVFILRGLEPEQLRRSFEVFARSFAPAAGEGA</sequence>
<dbReference type="HOGENOM" id="CLU_017452_0_2_6"/>
<protein>
    <submittedName>
        <fullName evidence="8">GTP-binding protein YjiA</fullName>
    </submittedName>
</protein>
<proteinExistence type="inferred from homology"/>
<evidence type="ECO:0000256" key="3">
    <source>
        <dbReference type="ARBA" id="ARBA00023186"/>
    </source>
</evidence>
<dbReference type="SUPFAM" id="SSF90002">
    <property type="entry name" value="Hypothetical protein YjiA, C-terminal domain"/>
    <property type="match status" value="1"/>
</dbReference>
<dbReference type="AlphaFoldDB" id="A0A2C9EHQ7"/>
<keyword evidence="3" id="KW-0143">Chaperone</keyword>
<evidence type="ECO:0000256" key="2">
    <source>
        <dbReference type="ARBA" id="ARBA00022801"/>
    </source>
</evidence>
<dbReference type="PANTHER" id="PTHR13748:SF62">
    <property type="entry name" value="COBW DOMAIN-CONTAINING PROTEIN"/>
    <property type="match status" value="1"/>
</dbReference>
<dbReference type="Gene3D" id="3.40.50.300">
    <property type="entry name" value="P-loop containing nucleotide triphosphate hydrolases"/>
    <property type="match status" value="1"/>
</dbReference>
<dbReference type="Proteomes" id="UP000013940">
    <property type="component" value="Chromosome"/>
</dbReference>
<name>A0A2C9EHQ7_PSEPH</name>
<dbReference type="Gene3D" id="3.30.1220.10">
    <property type="entry name" value="CobW-like, C-terminal domain"/>
    <property type="match status" value="1"/>
</dbReference>
<evidence type="ECO:0000256" key="1">
    <source>
        <dbReference type="ARBA" id="ARBA00022741"/>
    </source>
</evidence>
<dbReference type="InterPro" id="IPR003495">
    <property type="entry name" value="CobW/HypB/UreG_nucleotide-bd"/>
</dbReference>
<keyword evidence="1" id="KW-0547">Nucleotide-binding</keyword>
<dbReference type="RefSeq" id="WP_015634458.1">
    <property type="nucleotide sequence ID" value="NC_021237.1"/>
</dbReference>
<comment type="catalytic activity">
    <reaction evidence="6">
        <text>GTP + H2O = GDP + phosphate + H(+)</text>
        <dbReference type="Rhea" id="RHEA:19669"/>
        <dbReference type="ChEBI" id="CHEBI:15377"/>
        <dbReference type="ChEBI" id="CHEBI:15378"/>
        <dbReference type="ChEBI" id="CHEBI:37565"/>
        <dbReference type="ChEBI" id="CHEBI:43474"/>
        <dbReference type="ChEBI" id="CHEBI:58189"/>
    </reaction>
    <physiologicalReaction direction="left-to-right" evidence="6">
        <dbReference type="Rhea" id="RHEA:19670"/>
    </physiologicalReaction>
</comment>
<evidence type="ECO:0000313" key="9">
    <source>
        <dbReference type="Proteomes" id="UP000013940"/>
    </source>
</evidence>
<comment type="similarity">
    <text evidence="4">Belongs to the SIMIBI class G3E GTPase family. ZNG1 subfamily.</text>
</comment>
<dbReference type="Pfam" id="PF07683">
    <property type="entry name" value="CobW_C"/>
    <property type="match status" value="1"/>
</dbReference>
<dbReference type="InterPro" id="IPR051316">
    <property type="entry name" value="Zinc-reg_GTPase_activator"/>
</dbReference>
<dbReference type="PANTHER" id="PTHR13748">
    <property type="entry name" value="COBW-RELATED"/>
    <property type="match status" value="1"/>
</dbReference>
<dbReference type="SMART" id="SM00833">
    <property type="entry name" value="CobW_C"/>
    <property type="match status" value="1"/>
</dbReference>
<organism evidence="8 9">
    <name type="scientific">Pseudomonas protegens (strain DSM 19095 / LMG 27888 / CFBP 6595 / CHA0)</name>
    <dbReference type="NCBI Taxonomy" id="1124983"/>
    <lineage>
        <taxon>Bacteria</taxon>
        <taxon>Pseudomonadati</taxon>
        <taxon>Pseudomonadota</taxon>
        <taxon>Gammaproteobacteria</taxon>
        <taxon>Pseudomonadales</taxon>
        <taxon>Pseudomonadaceae</taxon>
        <taxon>Pseudomonas</taxon>
    </lineage>
</organism>
<dbReference type="InterPro" id="IPR027417">
    <property type="entry name" value="P-loop_NTPase"/>
</dbReference>
<dbReference type="Pfam" id="PF02492">
    <property type="entry name" value="cobW"/>
    <property type="match status" value="1"/>
</dbReference>
<dbReference type="CDD" id="cd03112">
    <property type="entry name" value="CobW-like"/>
    <property type="match status" value="1"/>
</dbReference>
<accession>A0A2C9EHQ7</accession>
<comment type="function">
    <text evidence="5">Zinc chaperone that directly transfers zinc cofactor to target proteins, thereby activating them. Zinc is transferred from the CXCC motif in the GTPase domain to the zinc binding site in target proteins in a process requiring GTP hydrolysis.</text>
</comment>
<evidence type="ECO:0000259" key="7">
    <source>
        <dbReference type="SMART" id="SM00833"/>
    </source>
</evidence>
<dbReference type="InterPro" id="IPR036627">
    <property type="entry name" value="CobW-likC_sf"/>
</dbReference>
<feature type="domain" description="CobW C-terminal" evidence="7">
    <location>
        <begin position="230"/>
        <end position="324"/>
    </location>
</feature>
<dbReference type="EMBL" id="CP003190">
    <property type="protein sequence ID" value="AGL83193.1"/>
    <property type="molecule type" value="Genomic_DNA"/>
</dbReference>
<dbReference type="KEGG" id="pprc:PFLCHA0_c14030"/>
<gene>
    <name evidence="8" type="primary">yjiA1</name>
    <name evidence="8" type="ORF">PFLCHA0_c14030</name>
</gene>
<evidence type="ECO:0000313" key="8">
    <source>
        <dbReference type="EMBL" id="AGL83193.1"/>
    </source>
</evidence>
<dbReference type="GO" id="GO:0005737">
    <property type="term" value="C:cytoplasm"/>
    <property type="evidence" value="ECO:0007669"/>
    <property type="project" value="TreeGrafter"/>
</dbReference>